<evidence type="ECO:0000313" key="3">
    <source>
        <dbReference type="Proteomes" id="UP000774617"/>
    </source>
</evidence>
<protein>
    <recommendedName>
        <fullName evidence="4">Secreted protein</fullName>
    </recommendedName>
</protein>
<dbReference type="Proteomes" id="UP000774617">
    <property type="component" value="Unassembled WGS sequence"/>
</dbReference>
<sequence>MIMITRMMVLILSLLSPFRGVHPPLILKPSTDFRASCLGRSAYVQPRNSGFVLPATHSLPISIEFATYIGCAVTCGSYAVTVLITTW</sequence>
<organism evidence="2 3">
    <name type="scientific">Macrophomina phaseolina</name>
    <dbReference type="NCBI Taxonomy" id="35725"/>
    <lineage>
        <taxon>Eukaryota</taxon>
        <taxon>Fungi</taxon>
        <taxon>Dikarya</taxon>
        <taxon>Ascomycota</taxon>
        <taxon>Pezizomycotina</taxon>
        <taxon>Dothideomycetes</taxon>
        <taxon>Dothideomycetes incertae sedis</taxon>
        <taxon>Botryosphaeriales</taxon>
        <taxon>Botryosphaeriaceae</taxon>
        <taxon>Macrophomina</taxon>
    </lineage>
</organism>
<keyword evidence="3" id="KW-1185">Reference proteome</keyword>
<evidence type="ECO:0000256" key="1">
    <source>
        <dbReference type="SAM" id="SignalP"/>
    </source>
</evidence>
<comment type="caution">
    <text evidence="2">The sequence shown here is derived from an EMBL/GenBank/DDBJ whole genome shotgun (WGS) entry which is preliminary data.</text>
</comment>
<evidence type="ECO:0008006" key="4">
    <source>
        <dbReference type="Google" id="ProtNLM"/>
    </source>
</evidence>
<dbReference type="EMBL" id="JAGTJR010000010">
    <property type="protein sequence ID" value="KAH7053433.1"/>
    <property type="molecule type" value="Genomic_DNA"/>
</dbReference>
<accession>A0ABQ8GHP5</accession>
<feature type="chain" id="PRO_5047363949" description="Secreted protein" evidence="1">
    <location>
        <begin position="24"/>
        <end position="87"/>
    </location>
</feature>
<gene>
    <name evidence="2" type="ORF">B0J12DRAFT_659889</name>
</gene>
<proteinExistence type="predicted"/>
<name>A0ABQ8GHP5_9PEZI</name>
<evidence type="ECO:0000313" key="2">
    <source>
        <dbReference type="EMBL" id="KAH7053433.1"/>
    </source>
</evidence>
<feature type="signal peptide" evidence="1">
    <location>
        <begin position="1"/>
        <end position="23"/>
    </location>
</feature>
<reference evidence="2 3" key="1">
    <citation type="journal article" date="2021" name="Nat. Commun.">
        <title>Genetic determinants of endophytism in the Arabidopsis root mycobiome.</title>
        <authorList>
            <person name="Mesny F."/>
            <person name="Miyauchi S."/>
            <person name="Thiergart T."/>
            <person name="Pickel B."/>
            <person name="Atanasova L."/>
            <person name="Karlsson M."/>
            <person name="Huettel B."/>
            <person name="Barry K.W."/>
            <person name="Haridas S."/>
            <person name="Chen C."/>
            <person name="Bauer D."/>
            <person name="Andreopoulos W."/>
            <person name="Pangilinan J."/>
            <person name="LaButti K."/>
            <person name="Riley R."/>
            <person name="Lipzen A."/>
            <person name="Clum A."/>
            <person name="Drula E."/>
            <person name="Henrissat B."/>
            <person name="Kohler A."/>
            <person name="Grigoriev I.V."/>
            <person name="Martin F.M."/>
            <person name="Hacquard S."/>
        </authorList>
    </citation>
    <scope>NUCLEOTIDE SEQUENCE [LARGE SCALE GENOMIC DNA]</scope>
    <source>
        <strain evidence="2 3">MPI-SDFR-AT-0080</strain>
    </source>
</reference>
<keyword evidence="1" id="KW-0732">Signal</keyword>